<keyword evidence="3" id="KW-1185">Reference proteome</keyword>
<dbReference type="AlphaFoldDB" id="A0A1T5AR62"/>
<protein>
    <submittedName>
        <fullName evidence="2">Uncharacterized protein</fullName>
    </submittedName>
</protein>
<dbReference type="OrthoDB" id="4393931at2"/>
<gene>
    <name evidence="2" type="ORF">SAMN05660841_00104</name>
</gene>
<dbReference type="STRING" id="1513896.SAMN05660841_00104"/>
<dbReference type="Pfam" id="PF18845">
    <property type="entry name" value="baeRF_family3"/>
    <property type="match status" value="1"/>
</dbReference>
<evidence type="ECO:0000313" key="3">
    <source>
        <dbReference type="Proteomes" id="UP000190150"/>
    </source>
</evidence>
<keyword evidence="1" id="KW-0175">Coiled coil</keyword>
<evidence type="ECO:0000256" key="1">
    <source>
        <dbReference type="SAM" id="Coils"/>
    </source>
</evidence>
<name>A0A1T5AR62_9SPHI</name>
<dbReference type="RefSeq" id="WP_079640467.1">
    <property type="nucleotide sequence ID" value="NZ_FUZF01000001.1"/>
</dbReference>
<feature type="coiled-coil region" evidence="1">
    <location>
        <begin position="31"/>
        <end position="61"/>
    </location>
</feature>
<proteinExistence type="predicted"/>
<accession>A0A1T5AR62</accession>
<sequence>MRTLDTALFQQLIDEEASNCLTIYIPVGREVADVNSNILQLKNLLKEIKSTNNDNTELSSLISILEKKAEDTELFKGHEGCIGFFLSSGGLFETIYLPACSDAFYQVDEVFYIVPLVDLIPKLAPYHVLALGKNSVRMYQGDYYGIEEIVLAPEIPRTMQEALGHDLTDNHLHAAAGGSATLHGYMEITEEKEIDNERFFRIVDSAVYEYYSKPYDLPLYLATISENLHLFKKISKNTKLQHEHIELSATTASNAELLQAIRRIIEDQQSHESANIIQLFKKAKAENLATDQLRQVANQVMDARVEHLLLGKSRKIYGDIYLEERAVKPDPQSNIDILNRLAILAHKTGAKTHIIHPGEFLLTEGAGSVARY</sequence>
<organism evidence="2 3">
    <name type="scientific">Sphingobacterium nematocida</name>
    <dbReference type="NCBI Taxonomy" id="1513896"/>
    <lineage>
        <taxon>Bacteria</taxon>
        <taxon>Pseudomonadati</taxon>
        <taxon>Bacteroidota</taxon>
        <taxon>Sphingobacteriia</taxon>
        <taxon>Sphingobacteriales</taxon>
        <taxon>Sphingobacteriaceae</taxon>
        <taxon>Sphingobacterium</taxon>
    </lineage>
</organism>
<dbReference type="InterPro" id="IPR041289">
    <property type="entry name" value="Bact_RF_family3"/>
</dbReference>
<dbReference type="Proteomes" id="UP000190150">
    <property type="component" value="Unassembled WGS sequence"/>
</dbReference>
<dbReference type="EMBL" id="FUZF01000001">
    <property type="protein sequence ID" value="SKB37524.1"/>
    <property type="molecule type" value="Genomic_DNA"/>
</dbReference>
<evidence type="ECO:0000313" key="2">
    <source>
        <dbReference type="EMBL" id="SKB37524.1"/>
    </source>
</evidence>
<reference evidence="3" key="1">
    <citation type="submission" date="2017-02" db="EMBL/GenBank/DDBJ databases">
        <authorList>
            <person name="Varghese N."/>
            <person name="Submissions S."/>
        </authorList>
    </citation>
    <scope>NUCLEOTIDE SEQUENCE [LARGE SCALE GENOMIC DNA]</scope>
    <source>
        <strain evidence="3">DSM 24091</strain>
    </source>
</reference>